<evidence type="ECO:0000256" key="9">
    <source>
        <dbReference type="SAM" id="Phobius"/>
    </source>
</evidence>
<evidence type="ECO:0000313" key="12">
    <source>
        <dbReference type="Proteomes" id="UP001164746"/>
    </source>
</evidence>
<dbReference type="InterPro" id="IPR000276">
    <property type="entry name" value="GPCR_Rhodpsn"/>
</dbReference>
<feature type="transmembrane region" description="Helical" evidence="9">
    <location>
        <begin position="142"/>
        <end position="162"/>
    </location>
</feature>
<gene>
    <name evidence="11" type="ORF">MAR_026611</name>
</gene>
<evidence type="ECO:0000256" key="7">
    <source>
        <dbReference type="ARBA" id="ARBA00023224"/>
    </source>
</evidence>
<evidence type="ECO:0000256" key="2">
    <source>
        <dbReference type="ARBA" id="ARBA00022692"/>
    </source>
</evidence>
<dbReference type="InterPro" id="IPR017452">
    <property type="entry name" value="GPCR_Rhodpsn_7TM"/>
</dbReference>
<feature type="transmembrane region" description="Helical" evidence="9">
    <location>
        <begin position="189"/>
        <end position="209"/>
    </location>
</feature>
<dbReference type="PROSITE" id="PS50262">
    <property type="entry name" value="G_PROTEIN_RECEP_F1_2"/>
    <property type="match status" value="1"/>
</dbReference>
<feature type="transmembrane region" description="Helical" evidence="9">
    <location>
        <begin position="103"/>
        <end position="121"/>
    </location>
</feature>
<evidence type="ECO:0000256" key="1">
    <source>
        <dbReference type="ARBA" id="ARBA00004141"/>
    </source>
</evidence>
<evidence type="ECO:0000256" key="6">
    <source>
        <dbReference type="ARBA" id="ARBA00023170"/>
    </source>
</evidence>
<comment type="similarity">
    <text evidence="8">Belongs to the G-protein coupled receptor 1 family.</text>
</comment>
<keyword evidence="4 8" id="KW-0297">G-protein coupled receptor</keyword>
<feature type="transmembrane region" description="Helical" evidence="9">
    <location>
        <begin position="25"/>
        <end position="50"/>
    </location>
</feature>
<keyword evidence="5 9" id="KW-0472">Membrane</keyword>
<sequence length="292" mass="33660">MDALPTDKTPRNMTLEELNKEETMYYMGGTILVCSLAVIGLVGNLHVLFVYIWRMKQSNHRIFIICLGVLDLITCLIGMPFIVTNFLKPFTFFDTTMCKTLTFYNFFICLSSACVLIVIAVDRYRKICVPYGKQMSQKVAKAMCLTAMMLALLLSWPGFVIYGSTPIKTRDPDITGYECNILADLKDTWYPIIFNGVLLFIAFSIWITLVTKTPTFILEALTHYVPYLVLRLVFYTNSDWYPSMTFAGKVTFNTFLWCVYVNNMANPIIYGFCDQRFRNEVRIGYNSIFCRN</sequence>
<dbReference type="PRINTS" id="PR00237">
    <property type="entry name" value="GPCRRHODOPSN"/>
</dbReference>
<feature type="transmembrane region" description="Helical" evidence="9">
    <location>
        <begin position="254"/>
        <end position="273"/>
    </location>
</feature>
<evidence type="ECO:0000256" key="4">
    <source>
        <dbReference type="ARBA" id="ARBA00023040"/>
    </source>
</evidence>
<evidence type="ECO:0000256" key="5">
    <source>
        <dbReference type="ARBA" id="ARBA00023136"/>
    </source>
</evidence>
<evidence type="ECO:0000313" key="11">
    <source>
        <dbReference type="EMBL" id="WAR12431.1"/>
    </source>
</evidence>
<dbReference type="Gene3D" id="1.20.1070.10">
    <property type="entry name" value="Rhodopsin 7-helix transmembrane proteins"/>
    <property type="match status" value="1"/>
</dbReference>
<proteinExistence type="inferred from homology"/>
<feature type="transmembrane region" description="Helical" evidence="9">
    <location>
        <begin position="62"/>
        <end position="83"/>
    </location>
</feature>
<dbReference type="Pfam" id="PF00001">
    <property type="entry name" value="7tm_1"/>
    <property type="match status" value="1"/>
</dbReference>
<keyword evidence="12" id="KW-1185">Reference proteome</keyword>
<feature type="domain" description="G-protein coupled receptors family 1 profile" evidence="10">
    <location>
        <begin position="43"/>
        <end position="235"/>
    </location>
</feature>
<accession>A0ABY7EZ56</accession>
<evidence type="ECO:0000259" key="10">
    <source>
        <dbReference type="PROSITE" id="PS50262"/>
    </source>
</evidence>
<dbReference type="SUPFAM" id="SSF81321">
    <property type="entry name" value="Family A G protein-coupled receptor-like"/>
    <property type="match status" value="1"/>
</dbReference>
<protein>
    <submittedName>
        <fullName evidence="11">OPRX-like protein</fullName>
    </submittedName>
</protein>
<dbReference type="EMBL" id="CP111019">
    <property type="protein sequence ID" value="WAR12431.1"/>
    <property type="molecule type" value="Genomic_DNA"/>
</dbReference>
<keyword evidence="6 8" id="KW-0675">Receptor</keyword>
<feature type="transmembrane region" description="Helical" evidence="9">
    <location>
        <begin position="216"/>
        <end position="234"/>
    </location>
</feature>
<keyword evidence="7 8" id="KW-0807">Transducer</keyword>
<dbReference type="CDD" id="cd00637">
    <property type="entry name" value="7tm_classA_rhodopsin-like"/>
    <property type="match status" value="1"/>
</dbReference>
<comment type="subcellular location">
    <subcellularLocation>
        <location evidence="1">Membrane</location>
        <topology evidence="1">Multi-pass membrane protein</topology>
    </subcellularLocation>
</comment>
<reference evidence="11" key="1">
    <citation type="submission" date="2022-11" db="EMBL/GenBank/DDBJ databases">
        <title>Centuries of genome instability and evolution in soft-shell clam transmissible cancer (bioRxiv).</title>
        <authorList>
            <person name="Hart S.F.M."/>
            <person name="Yonemitsu M.A."/>
            <person name="Giersch R.M."/>
            <person name="Beal B.F."/>
            <person name="Arriagada G."/>
            <person name="Davis B.W."/>
            <person name="Ostrander E.A."/>
            <person name="Goff S.P."/>
            <person name="Metzger M.J."/>
        </authorList>
    </citation>
    <scope>NUCLEOTIDE SEQUENCE</scope>
    <source>
        <strain evidence="11">MELC-2E11</strain>
        <tissue evidence="11">Siphon/mantle</tissue>
    </source>
</reference>
<organism evidence="11 12">
    <name type="scientific">Mya arenaria</name>
    <name type="common">Soft-shell clam</name>
    <dbReference type="NCBI Taxonomy" id="6604"/>
    <lineage>
        <taxon>Eukaryota</taxon>
        <taxon>Metazoa</taxon>
        <taxon>Spiralia</taxon>
        <taxon>Lophotrochozoa</taxon>
        <taxon>Mollusca</taxon>
        <taxon>Bivalvia</taxon>
        <taxon>Autobranchia</taxon>
        <taxon>Heteroconchia</taxon>
        <taxon>Euheterodonta</taxon>
        <taxon>Imparidentia</taxon>
        <taxon>Neoheterodontei</taxon>
        <taxon>Myida</taxon>
        <taxon>Myoidea</taxon>
        <taxon>Myidae</taxon>
        <taxon>Mya</taxon>
    </lineage>
</organism>
<dbReference type="PANTHER" id="PTHR24243:SF208">
    <property type="entry name" value="PYROKININ-1 RECEPTOR"/>
    <property type="match status" value="1"/>
</dbReference>
<dbReference type="PANTHER" id="PTHR24243">
    <property type="entry name" value="G-PROTEIN COUPLED RECEPTOR"/>
    <property type="match status" value="1"/>
</dbReference>
<evidence type="ECO:0000256" key="8">
    <source>
        <dbReference type="RuleBase" id="RU000688"/>
    </source>
</evidence>
<keyword evidence="2 8" id="KW-0812">Transmembrane</keyword>
<name>A0ABY7EZ56_MYAAR</name>
<evidence type="ECO:0000256" key="3">
    <source>
        <dbReference type="ARBA" id="ARBA00022989"/>
    </source>
</evidence>
<keyword evidence="3 9" id="KW-1133">Transmembrane helix</keyword>
<dbReference type="PROSITE" id="PS00237">
    <property type="entry name" value="G_PROTEIN_RECEP_F1_1"/>
    <property type="match status" value="1"/>
</dbReference>
<dbReference type="Proteomes" id="UP001164746">
    <property type="component" value="Chromosome 8"/>
</dbReference>